<dbReference type="SUPFAM" id="SSF52833">
    <property type="entry name" value="Thioredoxin-like"/>
    <property type="match status" value="1"/>
</dbReference>
<dbReference type="Pfam" id="PF00578">
    <property type="entry name" value="AhpC-TSA"/>
    <property type="match status" value="1"/>
</dbReference>
<dbReference type="FunFam" id="3.30.1020.10:FF:000001">
    <property type="entry name" value="1-Cys peroxiredoxin"/>
    <property type="match status" value="1"/>
</dbReference>
<comment type="similarity">
    <text evidence="5">Belongs to the peroxiredoxin family. Prx6 subfamily.</text>
</comment>
<dbReference type="GO" id="GO:0051920">
    <property type="term" value="F:peroxiredoxin activity"/>
    <property type="evidence" value="ECO:0007669"/>
    <property type="project" value="InterPro"/>
</dbReference>
<dbReference type="OrthoDB" id="2996783at2759"/>
<sequence>MQHHVTFSQQKKTIYIFLLILADERQKTNKKKKSFFFATHTTMSQQPHLRLGSTAPDFKADTTNGPISFHEYIGDSWAILFSHPAARTSVCSTELSAFARLEPEFTKRGVKLLAISADPVEANSDWIDDMEDFSGSRVKFPIIADAERKVATLYDMIDHQDATNLDDKGLQLTIRAVFIIDPSKKIRLIMTYPASTGRNTAEVLRVLDSLQLVDKQKVITPINWVPGDDVLVHMGVPDDEARVLFPKYRAIKPYIRLTPLEKEDK</sequence>
<protein>
    <submittedName>
        <fullName evidence="9">Mitochondrial peroxiredoxin PRX1</fullName>
    </submittedName>
</protein>
<dbReference type="GO" id="GO:0045454">
    <property type="term" value="P:cell redox homeostasis"/>
    <property type="evidence" value="ECO:0007669"/>
    <property type="project" value="TreeGrafter"/>
</dbReference>
<dbReference type="GO" id="GO:0005829">
    <property type="term" value="C:cytosol"/>
    <property type="evidence" value="ECO:0007669"/>
    <property type="project" value="TreeGrafter"/>
</dbReference>
<feature type="domain" description="Thioredoxin" evidence="8">
    <location>
        <begin position="49"/>
        <end position="212"/>
    </location>
</feature>
<dbReference type="InterPro" id="IPR019479">
    <property type="entry name" value="Peroxiredoxin_C"/>
</dbReference>
<dbReference type="PROSITE" id="PS51352">
    <property type="entry name" value="THIOREDOXIN_2"/>
    <property type="match status" value="1"/>
</dbReference>
<dbReference type="Gene3D" id="3.40.30.10">
    <property type="entry name" value="Glutaredoxin"/>
    <property type="match status" value="1"/>
</dbReference>
<dbReference type="OMA" id="HGPMNIP"/>
<evidence type="ECO:0000256" key="5">
    <source>
        <dbReference type="ARBA" id="ARBA00025719"/>
    </source>
</evidence>
<organism evidence="9 10">
    <name type="scientific">Candida albicans (strain WO-1)</name>
    <name type="common">Yeast</name>
    <dbReference type="NCBI Taxonomy" id="294748"/>
    <lineage>
        <taxon>Eukaryota</taxon>
        <taxon>Fungi</taxon>
        <taxon>Dikarya</taxon>
        <taxon>Ascomycota</taxon>
        <taxon>Saccharomycotina</taxon>
        <taxon>Pichiomycetes</taxon>
        <taxon>Debaryomycetaceae</taxon>
        <taxon>Candida/Lodderomyces clade</taxon>
        <taxon>Candida</taxon>
    </lineage>
</organism>
<name>C4YTW9_CANAW</name>
<evidence type="ECO:0000259" key="8">
    <source>
        <dbReference type="PROSITE" id="PS51352"/>
    </source>
</evidence>
<dbReference type="InterPro" id="IPR024706">
    <property type="entry name" value="Peroxiredoxin_AhpC-typ"/>
</dbReference>
<dbReference type="GO" id="GO:0034599">
    <property type="term" value="P:cellular response to oxidative stress"/>
    <property type="evidence" value="ECO:0007669"/>
    <property type="project" value="TreeGrafter"/>
</dbReference>
<dbReference type="InterPro" id="IPR013766">
    <property type="entry name" value="Thioredoxin_domain"/>
</dbReference>
<evidence type="ECO:0000256" key="7">
    <source>
        <dbReference type="PIRSR" id="PIRSR000239-1"/>
    </source>
</evidence>
<keyword evidence="1 6" id="KW-0575">Peroxidase</keyword>
<evidence type="ECO:0000313" key="9">
    <source>
        <dbReference type="EMBL" id="EEQ47060.1"/>
    </source>
</evidence>
<dbReference type="GO" id="GO:0005739">
    <property type="term" value="C:mitochondrion"/>
    <property type="evidence" value="ECO:0007669"/>
    <property type="project" value="TreeGrafter"/>
</dbReference>
<dbReference type="PANTHER" id="PTHR43503">
    <property type="entry name" value="MCG48959-RELATED"/>
    <property type="match status" value="1"/>
</dbReference>
<evidence type="ECO:0000256" key="6">
    <source>
        <dbReference type="PIRNR" id="PIRNR000239"/>
    </source>
</evidence>
<keyword evidence="10" id="KW-1185">Reference proteome</keyword>
<comment type="function">
    <text evidence="6">Thiol-specific peroxidase that catalyzes the reduction of hydrogen peroxide and organic hydroperoxides to water and alcohols, respectively.</text>
</comment>
<dbReference type="PIRSF" id="PIRSF000239">
    <property type="entry name" value="AHPC"/>
    <property type="match status" value="1"/>
</dbReference>
<evidence type="ECO:0000256" key="3">
    <source>
        <dbReference type="ARBA" id="ARBA00023002"/>
    </source>
</evidence>
<dbReference type="HOGENOM" id="CLU_042529_4_2_1"/>
<keyword evidence="2 6" id="KW-0049">Antioxidant</keyword>
<keyword evidence="4 6" id="KW-0676">Redox-active center</keyword>
<keyword evidence="3 6" id="KW-0560">Oxidoreductase</keyword>
<evidence type="ECO:0000256" key="1">
    <source>
        <dbReference type="ARBA" id="ARBA00022559"/>
    </source>
</evidence>
<dbReference type="EMBL" id="CM000313">
    <property type="protein sequence ID" value="EEQ47060.1"/>
    <property type="molecule type" value="Genomic_DNA"/>
</dbReference>
<evidence type="ECO:0000313" key="10">
    <source>
        <dbReference type="Proteomes" id="UP000001429"/>
    </source>
</evidence>
<dbReference type="PaxDb" id="5476-C4YTW9"/>
<reference evidence="9 10" key="1">
    <citation type="journal article" date="2009" name="Nature">
        <title>Evolution of pathogenicity and sexual reproduction in eight Candida genomes.</title>
        <authorList>
            <person name="Butler G."/>
            <person name="Rasmussen M.D."/>
            <person name="Lin M.F."/>
            <person name="Santos M.A."/>
            <person name="Sakthikumar S."/>
            <person name="Munro C.A."/>
            <person name="Rheinbay E."/>
            <person name="Grabherr M."/>
            <person name="Forche A."/>
            <person name="Reedy J.L."/>
            <person name="Agrafioti I."/>
            <person name="Arnaud M.B."/>
            <person name="Bates S."/>
            <person name="Brown A.J."/>
            <person name="Brunke S."/>
            <person name="Costanzo M.C."/>
            <person name="Fitzpatrick D.A."/>
            <person name="de Groot P.W."/>
            <person name="Harris D."/>
            <person name="Hoyer L.L."/>
            <person name="Hube B."/>
            <person name="Klis F.M."/>
            <person name="Kodira C."/>
            <person name="Lennard N."/>
            <person name="Logue M.E."/>
            <person name="Martin R."/>
            <person name="Neiman A.M."/>
            <person name="Nikolaou E."/>
            <person name="Quail M.A."/>
            <person name="Quinn J."/>
            <person name="Santos M.C."/>
            <person name="Schmitzberger F.F."/>
            <person name="Sherlock G."/>
            <person name="Shah P."/>
            <person name="Silverstein K.A."/>
            <person name="Skrzypek M.S."/>
            <person name="Soll D."/>
            <person name="Staggs R."/>
            <person name="Stansfield I."/>
            <person name="Stumpf M.P."/>
            <person name="Sudbery P.E."/>
            <person name="Srikantha T."/>
            <person name="Zeng Q."/>
            <person name="Berman J."/>
            <person name="Berriman M."/>
            <person name="Heitman J."/>
            <person name="Gow N.A."/>
            <person name="Lorenz M.C."/>
            <person name="Birren B.W."/>
            <person name="Kellis M."/>
            <person name="Cuomo C.A."/>
        </authorList>
    </citation>
    <scope>NUCLEOTIDE SEQUENCE [LARGE SCALE GENOMIC DNA]</scope>
    <source>
        <strain evidence="9 10">WO-1</strain>
    </source>
</reference>
<dbReference type="InterPro" id="IPR045020">
    <property type="entry name" value="PRX_1cys"/>
</dbReference>
<dbReference type="CDD" id="cd03016">
    <property type="entry name" value="PRX_1cys"/>
    <property type="match status" value="1"/>
</dbReference>
<feature type="active site" description="Cysteine sulfenic acid (-SOH) intermediate; for peroxidase activity" evidence="7">
    <location>
        <position position="91"/>
    </location>
</feature>
<dbReference type="AlphaFoldDB" id="C4YTW9"/>
<evidence type="ECO:0000256" key="4">
    <source>
        <dbReference type="ARBA" id="ARBA00023284"/>
    </source>
</evidence>
<dbReference type="Gene3D" id="3.30.1020.10">
    <property type="entry name" value="Antioxidant, Horf6, Chain A, domain2"/>
    <property type="match status" value="1"/>
</dbReference>
<proteinExistence type="inferred from homology"/>
<gene>
    <name evidence="9" type="ORF">CAWG_05615</name>
</gene>
<dbReference type="VEuPathDB" id="FungiDB:CAWG_05615"/>
<dbReference type="InterPro" id="IPR036249">
    <property type="entry name" value="Thioredoxin-like_sf"/>
</dbReference>
<dbReference type="InterPro" id="IPR000866">
    <property type="entry name" value="AhpC/TSA"/>
</dbReference>
<dbReference type="Pfam" id="PF10417">
    <property type="entry name" value="1-cysPrx_C"/>
    <property type="match status" value="1"/>
</dbReference>
<evidence type="ECO:0000256" key="2">
    <source>
        <dbReference type="ARBA" id="ARBA00022862"/>
    </source>
</evidence>
<dbReference type="Proteomes" id="UP000001429">
    <property type="component" value="Chromosome 7"/>
</dbReference>
<accession>C4YTW9</accession>
<dbReference type="PANTHER" id="PTHR43503:SF4">
    <property type="entry name" value="PEROXIREDOXIN-6"/>
    <property type="match status" value="1"/>
</dbReference>
<dbReference type="FunFam" id="3.40.30.10:FF:000011">
    <property type="entry name" value="Peroxiredoxin PRX1"/>
    <property type="match status" value="1"/>
</dbReference>